<evidence type="ECO:0000259" key="15">
    <source>
        <dbReference type="Pfam" id="PF13244"/>
    </source>
</evidence>
<feature type="domain" description="NADH:quinone oxidoreductase/Mrp antiporter transmembrane" evidence="12">
    <location>
        <begin position="125"/>
        <end position="395"/>
    </location>
</feature>
<evidence type="ECO:0000256" key="9">
    <source>
        <dbReference type="RuleBase" id="RU000320"/>
    </source>
</evidence>
<dbReference type="InterPro" id="IPR050616">
    <property type="entry name" value="CPA3_Na-H_Antiporter_A"/>
</dbReference>
<accession>A0A399T5P9</accession>
<dbReference type="GO" id="GO:0015297">
    <property type="term" value="F:antiporter activity"/>
    <property type="evidence" value="ECO:0007669"/>
    <property type="project" value="UniProtKB-KW"/>
</dbReference>
<evidence type="ECO:0000256" key="2">
    <source>
        <dbReference type="ARBA" id="ARBA00022448"/>
    </source>
</evidence>
<feature type="transmembrane region" description="Helical" evidence="11">
    <location>
        <begin position="74"/>
        <end position="93"/>
    </location>
</feature>
<feature type="transmembrane region" description="Helical" evidence="11">
    <location>
        <begin position="105"/>
        <end position="123"/>
    </location>
</feature>
<feature type="transmembrane region" description="Helical" evidence="11">
    <location>
        <begin position="747"/>
        <end position="766"/>
    </location>
</feature>
<proteinExistence type="predicted"/>
<feature type="domain" description="NADH-Ubiquinone oxidoreductase (complex I) chain 5 N-terminal" evidence="13">
    <location>
        <begin position="61"/>
        <end position="108"/>
    </location>
</feature>
<feature type="transmembrane region" description="Helical" evidence="11">
    <location>
        <begin position="947"/>
        <end position="969"/>
    </location>
</feature>
<feature type="transmembrane region" description="Helical" evidence="11">
    <location>
        <begin position="318"/>
        <end position="342"/>
    </location>
</feature>
<gene>
    <name evidence="17" type="ORF">DZG00_08175</name>
</gene>
<feature type="transmembrane region" description="Helical" evidence="11">
    <location>
        <begin position="158"/>
        <end position="182"/>
    </location>
</feature>
<dbReference type="InterPro" id="IPR046806">
    <property type="entry name" value="MrpA_C/MbhE"/>
</dbReference>
<comment type="subcellular location">
    <subcellularLocation>
        <location evidence="1">Cell membrane</location>
        <topology evidence="1">Multi-pass membrane protein</topology>
    </subcellularLocation>
    <subcellularLocation>
        <location evidence="9">Membrane</location>
        <topology evidence="9">Multi-pass membrane protein</topology>
    </subcellularLocation>
</comment>
<keyword evidence="4" id="KW-1003">Cell membrane</keyword>
<dbReference type="OrthoDB" id="9811798at2"/>
<dbReference type="Pfam" id="PF00662">
    <property type="entry name" value="Proton_antipo_N"/>
    <property type="match status" value="1"/>
</dbReference>
<dbReference type="InterPro" id="IPR025383">
    <property type="entry name" value="MrpA_C/MbhD"/>
</dbReference>
<dbReference type="Pfam" id="PF04039">
    <property type="entry name" value="MnhB"/>
    <property type="match status" value="1"/>
</dbReference>
<sequence>MIVLLSVFLLASVAVPLLARVMGVRAFLVAALVPAAAFAYTVAQAPTVLPDGEVVERVEWIPSLGITLDMRMDALSWLLALVVTGVGALVLLYCARYFRSSEEGLGRFAGLLVAFAGVMYGLVLADDVFVLFTFWEATSVLSYLLIGHYTGKKASRGAALQALLVTTAGGLAMLVGLVILSVTGGTTSLAALVADPPGGPLIPIAIVLILLGALSKSALVPFHFWLPAAMAAPTPVSAYLHAAAMVKAGIYLIARLAPGYADVPGWRVLLVSLGVATMLVGGWRALKQMDLKLVLAYGTVSQLGFLTVVVGYGTRDAALAGVALLLAHALFKATLFLVVGVVDHRAGTRDLRKISGLGRKAPVLAVITALALASMAGLPPFIGFVAKEAVLSALLLDAELGGGIGWVAVIGVSVGSCLTVAYSARFMWGAFALKRGVDEVQPVHEHLDFLIPPAVLAATGLVLGFLASSVDGWIAGYADTLPAASAGASGEPDHTYHLALWHGLEPALFISAGTLVVGLAMFRLRDGVFALQSRVPSWIDAARIYWASMRLIDRVAARTTATTQRGSLPFYLGVILLVLIGSVGSALALNRSWPTTAVPFDHPAQPVIGIVMIVASIAAARAGKRFQAVVLVGVTGYGMAALFALHGAPDLALTQVLIETITLVAFVLVLRRLPVRLGERNRSVHPVWRAGIGIAVAALMSTVAVVALGARVADPISLEFPRLAYEQGHGSNVVNVTLVDLRGWDTMGEIAVLIVAATGVASLIFLNRRTDSLPRLTAPSRRSLIARLSGRRDPGLGDDLEMETGAEGQRSDARLAVKDVGRSERSPWLLAGRTLAPQNRSILLEVVVRLLFHSLIVVSVYLLFSGHNLPGGGFAGGLLAGMALVARYLAGGRYELGAAAPVDAGRVLGTGLVFTVGTAAVPLLFGADALTSTWIDTEVPFLGHVEFVSSTFFDVGVYLVVVGLTLDVLRSLGAEVDRQEESDRTVEQGADGMETEQGVSV</sequence>
<feature type="transmembrane region" description="Helical" evidence="11">
    <location>
        <begin position="449"/>
        <end position="467"/>
    </location>
</feature>
<evidence type="ECO:0000313" key="17">
    <source>
        <dbReference type="EMBL" id="RIJ51616.1"/>
    </source>
</evidence>
<dbReference type="Proteomes" id="UP000266484">
    <property type="component" value="Unassembled WGS sequence"/>
</dbReference>
<evidence type="ECO:0000259" key="12">
    <source>
        <dbReference type="Pfam" id="PF00361"/>
    </source>
</evidence>
<keyword evidence="5 9" id="KW-0812">Transmembrane</keyword>
<reference evidence="17 18" key="1">
    <citation type="submission" date="2018-08" db="EMBL/GenBank/DDBJ databases">
        <title>Genome Sequence of Clavibacter michiganensis Subspecies type strains, and the Atypical Peach-Colored Strains Isolated from Tomato.</title>
        <authorList>
            <person name="Osdaghi E."/>
            <person name="Portier P."/>
            <person name="Briand M."/>
            <person name="Jacques M.-A."/>
        </authorList>
    </citation>
    <scope>NUCLEOTIDE SEQUENCE [LARGE SCALE GENOMIC DNA]</scope>
    <source>
        <strain evidence="17 18">CFBP 8615</strain>
    </source>
</reference>
<evidence type="ECO:0000259" key="16">
    <source>
        <dbReference type="Pfam" id="PF20501"/>
    </source>
</evidence>
<feature type="transmembrane region" description="Helical" evidence="11">
    <location>
        <begin position="626"/>
        <end position="645"/>
    </location>
</feature>
<feature type="transmembrane region" description="Helical" evidence="11">
    <location>
        <begin position="602"/>
        <end position="619"/>
    </location>
</feature>
<comment type="caution">
    <text evidence="17">The sequence shown here is derived from an EMBL/GenBank/DDBJ whole genome shotgun (WGS) entry which is preliminary data.</text>
</comment>
<feature type="domain" description="MrpA C-terminal/MbhD" evidence="15">
    <location>
        <begin position="610"/>
        <end position="674"/>
    </location>
</feature>
<feature type="transmembrane region" description="Helical" evidence="11">
    <location>
        <begin position="293"/>
        <end position="312"/>
    </location>
</feature>
<dbReference type="Pfam" id="PF20501">
    <property type="entry name" value="MbhE"/>
    <property type="match status" value="1"/>
</dbReference>
<evidence type="ECO:0000256" key="7">
    <source>
        <dbReference type="ARBA" id="ARBA00023065"/>
    </source>
</evidence>
<dbReference type="InterPro" id="IPR001516">
    <property type="entry name" value="Proton_antipo_N"/>
</dbReference>
<keyword evidence="18" id="KW-1185">Reference proteome</keyword>
<dbReference type="AlphaFoldDB" id="A0A399T5P9"/>
<keyword evidence="2" id="KW-0813">Transport</keyword>
<evidence type="ECO:0000256" key="10">
    <source>
        <dbReference type="SAM" id="MobiDB-lite"/>
    </source>
</evidence>
<evidence type="ECO:0000256" key="6">
    <source>
        <dbReference type="ARBA" id="ARBA00022989"/>
    </source>
</evidence>
<dbReference type="PANTHER" id="PTHR43373:SF1">
    <property type="entry name" value="NA(+)_H(+) ANTIPORTER SUBUNIT A"/>
    <property type="match status" value="1"/>
</dbReference>
<evidence type="ECO:0000256" key="3">
    <source>
        <dbReference type="ARBA" id="ARBA00022449"/>
    </source>
</evidence>
<feature type="transmembrane region" description="Helical" evidence="11">
    <location>
        <begin position="406"/>
        <end position="428"/>
    </location>
</feature>
<dbReference type="EMBL" id="QWGT01000097">
    <property type="protein sequence ID" value="RIJ51616.1"/>
    <property type="molecule type" value="Genomic_DNA"/>
</dbReference>
<feature type="transmembrane region" description="Helical" evidence="11">
    <location>
        <begin position="129"/>
        <end position="146"/>
    </location>
</feature>
<keyword evidence="7" id="KW-0406">Ion transport</keyword>
<feature type="domain" description="Na+/H+ antiporter MnhB subunit-related protein" evidence="14">
    <location>
        <begin position="844"/>
        <end position="966"/>
    </location>
</feature>
<evidence type="ECO:0000256" key="4">
    <source>
        <dbReference type="ARBA" id="ARBA00022475"/>
    </source>
</evidence>
<dbReference type="PRINTS" id="PR01434">
    <property type="entry name" value="NADHDHGNASE5"/>
</dbReference>
<dbReference type="PANTHER" id="PTHR43373">
    <property type="entry name" value="NA(+)/H(+) ANTIPORTER SUBUNIT"/>
    <property type="match status" value="1"/>
</dbReference>
<keyword evidence="3" id="KW-0050">Antiport</keyword>
<feature type="region of interest" description="Disordered" evidence="10">
    <location>
        <begin position="980"/>
        <end position="1001"/>
    </location>
</feature>
<evidence type="ECO:0000259" key="14">
    <source>
        <dbReference type="Pfam" id="PF04039"/>
    </source>
</evidence>
<evidence type="ECO:0000259" key="13">
    <source>
        <dbReference type="Pfam" id="PF00662"/>
    </source>
</evidence>
<feature type="transmembrane region" description="Helical" evidence="11">
    <location>
        <begin position="506"/>
        <end position="524"/>
    </location>
</feature>
<dbReference type="GO" id="GO:0006811">
    <property type="term" value="P:monoatomic ion transport"/>
    <property type="evidence" value="ECO:0007669"/>
    <property type="project" value="UniProtKB-KW"/>
</dbReference>
<dbReference type="RefSeq" id="WP_119381918.1">
    <property type="nucleotide sequence ID" value="NZ_QWGT01000097.1"/>
</dbReference>
<evidence type="ECO:0000256" key="5">
    <source>
        <dbReference type="ARBA" id="ARBA00022692"/>
    </source>
</evidence>
<evidence type="ECO:0000256" key="1">
    <source>
        <dbReference type="ARBA" id="ARBA00004651"/>
    </source>
</evidence>
<organism evidence="17 18">
    <name type="scientific">Clavibacter lycopersici</name>
    <dbReference type="NCBI Taxonomy" id="2301718"/>
    <lineage>
        <taxon>Bacteria</taxon>
        <taxon>Bacillati</taxon>
        <taxon>Actinomycetota</taxon>
        <taxon>Actinomycetes</taxon>
        <taxon>Micrococcales</taxon>
        <taxon>Microbacteriaceae</taxon>
        <taxon>Clavibacter</taxon>
    </lineage>
</organism>
<feature type="transmembrane region" description="Helical" evidence="11">
    <location>
        <begin position="842"/>
        <end position="864"/>
    </location>
</feature>
<dbReference type="InterPro" id="IPR001750">
    <property type="entry name" value="ND/Mrp_TM"/>
</dbReference>
<dbReference type="Pfam" id="PF13244">
    <property type="entry name" value="MbhD"/>
    <property type="match status" value="1"/>
</dbReference>
<feature type="transmembrane region" description="Helical" evidence="11">
    <location>
        <begin position="651"/>
        <end position="670"/>
    </location>
</feature>
<dbReference type="GO" id="GO:0005886">
    <property type="term" value="C:plasma membrane"/>
    <property type="evidence" value="ECO:0007669"/>
    <property type="project" value="UniProtKB-SubCell"/>
</dbReference>
<dbReference type="Pfam" id="PF00361">
    <property type="entry name" value="Proton_antipo_M"/>
    <property type="match status" value="1"/>
</dbReference>
<keyword evidence="6 11" id="KW-1133">Transmembrane helix</keyword>
<protein>
    <submittedName>
        <fullName evidence="17">Na+/H+ antiporter subunit A</fullName>
    </submittedName>
</protein>
<feature type="domain" description="MrpA C-terminal/MbhE" evidence="16">
    <location>
        <begin position="692"/>
        <end position="765"/>
    </location>
</feature>
<feature type="transmembrane region" description="Helical" evidence="11">
    <location>
        <begin position="568"/>
        <end position="590"/>
    </location>
</feature>
<feature type="transmembrane region" description="Helical" evidence="11">
    <location>
        <begin position="911"/>
        <end position="935"/>
    </location>
</feature>
<feature type="transmembrane region" description="Helical" evidence="11">
    <location>
        <begin position="202"/>
        <end position="226"/>
    </location>
</feature>
<feature type="transmembrane region" description="Helical" evidence="11">
    <location>
        <begin position="870"/>
        <end position="890"/>
    </location>
</feature>
<feature type="transmembrane region" description="Helical" evidence="11">
    <location>
        <begin position="363"/>
        <end position="386"/>
    </location>
</feature>
<feature type="transmembrane region" description="Helical" evidence="11">
    <location>
        <begin position="266"/>
        <end position="286"/>
    </location>
</feature>
<name>A0A399T5P9_9MICO</name>
<dbReference type="InterPro" id="IPR007182">
    <property type="entry name" value="MnhB"/>
</dbReference>
<keyword evidence="8 11" id="KW-0472">Membrane</keyword>
<feature type="transmembrane region" description="Helical" evidence="11">
    <location>
        <begin position="238"/>
        <end position="254"/>
    </location>
</feature>
<evidence type="ECO:0000313" key="18">
    <source>
        <dbReference type="Proteomes" id="UP000266484"/>
    </source>
</evidence>
<evidence type="ECO:0000256" key="8">
    <source>
        <dbReference type="ARBA" id="ARBA00023136"/>
    </source>
</evidence>
<evidence type="ECO:0000256" key="11">
    <source>
        <dbReference type="SAM" id="Phobius"/>
    </source>
</evidence>
<feature type="transmembrane region" description="Helical" evidence="11">
    <location>
        <begin position="691"/>
        <end position="713"/>
    </location>
</feature>
<dbReference type="NCBIfam" id="NF009284">
    <property type="entry name" value="PRK12644.1"/>
    <property type="match status" value="1"/>
</dbReference>